<evidence type="ECO:0000313" key="4">
    <source>
        <dbReference type="Proteomes" id="UP000419144"/>
    </source>
</evidence>
<accession>A0A640KTD0</accession>
<keyword evidence="4" id="KW-1185">Reference proteome</keyword>
<dbReference type="EMBL" id="BLBS01000043">
    <property type="protein sequence ID" value="GET90797.1"/>
    <property type="molecule type" value="Genomic_DNA"/>
</dbReference>
<evidence type="ECO:0008006" key="5">
    <source>
        <dbReference type="Google" id="ProtNLM"/>
    </source>
</evidence>
<evidence type="ECO:0000256" key="1">
    <source>
        <dbReference type="SAM" id="Coils"/>
    </source>
</evidence>
<comment type="caution">
    <text evidence="3">The sequence shown here is derived from an EMBL/GenBank/DDBJ whole genome shotgun (WGS) entry which is preliminary data.</text>
</comment>
<evidence type="ECO:0000256" key="2">
    <source>
        <dbReference type="SAM" id="MobiDB-lite"/>
    </source>
</evidence>
<dbReference type="Proteomes" id="UP000419144">
    <property type="component" value="Unassembled WGS sequence"/>
</dbReference>
<protein>
    <recommendedName>
        <fullName evidence="5">DUF4201 domain-containing protein</fullName>
    </recommendedName>
</protein>
<dbReference type="OrthoDB" id="272086at2759"/>
<sequence length="444" mass="50776">MSTMTLPRNEMSVPMALPETDESRLMFYAELLMANVPSLIADLNSAKYAFLSFSEKTRNEVKQKSTLIQSIGRTLTSLQNARKCLKAARQSLQELETKLVRAMPPMFVTSAEARHLSRANTNGDTSTSAEETGNASETPPKATAGESRHRTTAYPDNVVILSEEDILPVREAEEVYAKETTRYTEISKACNTMEDALGHAHDQCRTMTENVQGLKWKFDEVYNGWKRAELDRRMVRLMRDELEERRVITREGLHGLNELEDECRTHEMRIIEDFIARAQADADAIQEELRAKRNRYELELTTYQIAYKEQQAEAELLREECKLLRSQQQNLEVLAKQQQLEEMDRNSLRKLMMETLTLTPSKYGRAEDRLLTSEQLIEVKNDHLLVSVLAARISILEEQRKAVGGLLARARGMGKNYDISGTVERIRTLLEPKIQLDDDALMSE</sequence>
<organism evidence="3 4">
    <name type="scientific">Leishmania tarentolae</name>
    <name type="common">Sauroleishmania tarentolae</name>
    <dbReference type="NCBI Taxonomy" id="5689"/>
    <lineage>
        <taxon>Eukaryota</taxon>
        <taxon>Discoba</taxon>
        <taxon>Euglenozoa</taxon>
        <taxon>Kinetoplastea</taxon>
        <taxon>Metakinetoplastina</taxon>
        <taxon>Trypanosomatida</taxon>
        <taxon>Trypanosomatidae</taxon>
        <taxon>Leishmaniinae</taxon>
        <taxon>Leishmania</taxon>
        <taxon>lizard Leishmania</taxon>
    </lineage>
</organism>
<proteinExistence type="predicted"/>
<feature type="region of interest" description="Disordered" evidence="2">
    <location>
        <begin position="115"/>
        <end position="155"/>
    </location>
</feature>
<gene>
    <name evidence="3" type="ORF">LtaPh_3019600</name>
</gene>
<keyword evidence="1" id="KW-0175">Coiled coil</keyword>
<dbReference type="VEuPathDB" id="TriTrypDB:LtaPh_3019600"/>
<evidence type="ECO:0000313" key="3">
    <source>
        <dbReference type="EMBL" id="GET90797.1"/>
    </source>
</evidence>
<feature type="coiled-coil region" evidence="1">
    <location>
        <begin position="275"/>
        <end position="334"/>
    </location>
</feature>
<dbReference type="AlphaFoldDB" id="A0A640KTD0"/>
<name>A0A640KTD0_LEITA</name>
<feature type="compositionally biased region" description="Polar residues" evidence="2">
    <location>
        <begin position="118"/>
        <end position="137"/>
    </location>
</feature>
<reference evidence="3" key="1">
    <citation type="submission" date="2019-11" db="EMBL/GenBank/DDBJ databases">
        <title>Leishmania tarentolae CDS.</title>
        <authorList>
            <person name="Goto Y."/>
            <person name="Yamagishi J."/>
        </authorList>
    </citation>
    <scope>NUCLEOTIDE SEQUENCE [LARGE SCALE GENOMIC DNA]</scope>
    <source>
        <strain evidence="3">Parrot Tar II</strain>
    </source>
</reference>